<dbReference type="RefSeq" id="WP_109959533.1">
    <property type="nucleotide sequence ID" value="NZ_CP029553.1"/>
</dbReference>
<organism evidence="1 2">
    <name type="scientific">Methylobacterium terrae</name>
    <dbReference type="NCBI Taxonomy" id="2202827"/>
    <lineage>
        <taxon>Bacteria</taxon>
        <taxon>Pseudomonadati</taxon>
        <taxon>Pseudomonadota</taxon>
        <taxon>Alphaproteobacteria</taxon>
        <taxon>Hyphomicrobiales</taxon>
        <taxon>Methylobacteriaceae</taxon>
        <taxon>Methylobacterium</taxon>
    </lineage>
</organism>
<reference evidence="1 2" key="1">
    <citation type="submission" date="2018-05" db="EMBL/GenBank/DDBJ databases">
        <title>Complete Genome Sequence of Methylobacterium sp. 17Sr1-28.</title>
        <authorList>
            <person name="Srinivasan S."/>
        </authorList>
    </citation>
    <scope>NUCLEOTIDE SEQUENCE [LARGE SCALE GENOMIC DNA]</scope>
    <source>
        <strain evidence="1 2">17Sr1-28</strain>
    </source>
</reference>
<keyword evidence="2" id="KW-1185">Reference proteome</keyword>
<accession>A0A2U8WPS6</accession>
<dbReference type="KEGG" id="mtea:DK419_13470"/>
<dbReference type="AlphaFoldDB" id="A0A2U8WPS6"/>
<proteinExistence type="predicted"/>
<gene>
    <name evidence="1" type="ORF">DK419_13470</name>
</gene>
<protein>
    <submittedName>
        <fullName evidence="1">Uncharacterized protein</fullName>
    </submittedName>
</protein>
<sequence length="183" mass="20581">MTEIEIPALTRRAWWPEAYADESMPAGRETPSAWLYQLDDGARRYGERDGQDYPTWPIAEGQTVKFLASDDLGSCLLIVEDDGTTQWEPRPPEGAYLYDRDDREFGGDGPDDFVKNLRDFGILEPGMRMVVRVERLQPDVECRFTTAGGPPRFVALTPLPPIEEATEAPTDPEITAQLGLMME</sequence>
<evidence type="ECO:0000313" key="1">
    <source>
        <dbReference type="EMBL" id="AWN47202.1"/>
    </source>
</evidence>
<name>A0A2U8WPS6_9HYPH</name>
<evidence type="ECO:0000313" key="2">
    <source>
        <dbReference type="Proteomes" id="UP000245444"/>
    </source>
</evidence>
<dbReference type="Proteomes" id="UP000245444">
    <property type="component" value="Chromosome"/>
</dbReference>
<dbReference type="OrthoDB" id="7998853at2"/>
<dbReference type="EMBL" id="CP029553">
    <property type="protein sequence ID" value="AWN47202.1"/>
    <property type="molecule type" value="Genomic_DNA"/>
</dbReference>